<dbReference type="InterPro" id="IPR023209">
    <property type="entry name" value="DAO"/>
</dbReference>
<proteinExistence type="inferred from homology"/>
<dbReference type="Pfam" id="PF01266">
    <property type="entry name" value="DAO"/>
    <property type="match status" value="1"/>
</dbReference>
<dbReference type="GO" id="GO:0005737">
    <property type="term" value="C:cytoplasm"/>
    <property type="evidence" value="ECO:0007669"/>
    <property type="project" value="TreeGrafter"/>
</dbReference>
<feature type="binding site" evidence="6">
    <location>
        <begin position="64"/>
        <end position="65"/>
    </location>
    <ligand>
        <name>FAD</name>
        <dbReference type="ChEBI" id="CHEBI:57692"/>
    </ligand>
</feature>
<feature type="domain" description="FAD dependent oxidoreductase" evidence="7">
    <location>
        <begin position="30"/>
        <end position="366"/>
    </location>
</feature>
<sequence length="382" mass="41505">MGGKGKVVVVGHVSRTFKWCQKPLTISNSAGVAGLTTALILSKRGHSVAVVAKHMPGDYDIDYTSPWAGANYYPISTPGTREAEWDRVTFAELYRLAAQVPEAGVHFQDAIIYRREKDSRSVTADWFSELLKERPWFASAVPEFRTIPKSDLPPGVDFGTRWKSMCINTAIYLPYLLSQCLKRQVTFCRGALTHIRDAVNFHPTSSSDIVVVNCTGLGSSTLGGVADSRVTPVRGQTVLVRNIAPAMIVVSGTDDGDDEVMYIMTRAAGGGTVLGGTYQKGNWSSVPDKSTAERIMKRAVEWCPELVSKGEGVEGLDVVRHGVGLRPFREGGARVEREAIGGVRVVHNYGAGSFGYQASYGMTEEAVKLVEESLGEEVKARL</sequence>
<dbReference type="SUPFAM" id="SSF54373">
    <property type="entry name" value="FAD-linked reductases, C-terminal domain"/>
    <property type="match status" value="1"/>
</dbReference>
<dbReference type="AlphaFoldDB" id="A0A292PQR7"/>
<dbReference type="GO" id="GO:0003884">
    <property type="term" value="F:D-amino-acid oxidase activity"/>
    <property type="evidence" value="ECO:0007669"/>
    <property type="project" value="InterPro"/>
</dbReference>
<dbReference type="GO" id="GO:0071949">
    <property type="term" value="F:FAD binding"/>
    <property type="evidence" value="ECO:0007669"/>
    <property type="project" value="InterPro"/>
</dbReference>
<dbReference type="SUPFAM" id="SSF51971">
    <property type="entry name" value="Nucleotide-binding domain"/>
    <property type="match status" value="1"/>
</dbReference>
<dbReference type="PANTHER" id="PTHR11530:SF16">
    <property type="entry name" value="D-AMINO ACID OXIDASE (AFU_ORTHOLOGUE AFUA_5G11290)"/>
    <property type="match status" value="1"/>
</dbReference>
<dbReference type="Gene3D" id="3.30.9.10">
    <property type="entry name" value="D-Amino Acid Oxidase, subunit A, domain 2"/>
    <property type="match status" value="1"/>
</dbReference>
<name>A0A292PQR7_9PEZI</name>
<evidence type="ECO:0000256" key="4">
    <source>
        <dbReference type="ARBA" id="ARBA00022827"/>
    </source>
</evidence>
<keyword evidence="5" id="KW-0560">Oxidoreductase</keyword>
<dbReference type="Gene3D" id="3.40.50.720">
    <property type="entry name" value="NAD(P)-binding Rossmann-like Domain"/>
    <property type="match status" value="1"/>
</dbReference>
<evidence type="ECO:0000313" key="9">
    <source>
        <dbReference type="Proteomes" id="UP001412239"/>
    </source>
</evidence>
<evidence type="ECO:0000256" key="6">
    <source>
        <dbReference type="PIRSR" id="PIRSR000189-1"/>
    </source>
</evidence>
<evidence type="ECO:0000256" key="1">
    <source>
        <dbReference type="ARBA" id="ARBA00001974"/>
    </source>
</evidence>
<keyword evidence="3" id="KW-0285">Flavoprotein</keyword>
<accession>A0A292PQR7</accession>
<evidence type="ECO:0000256" key="2">
    <source>
        <dbReference type="ARBA" id="ARBA00006730"/>
    </source>
</evidence>
<reference evidence="8" key="1">
    <citation type="submission" date="2015-10" db="EMBL/GenBank/DDBJ databases">
        <authorList>
            <person name="Regsiter A."/>
            <person name="william w."/>
        </authorList>
    </citation>
    <scope>NUCLEOTIDE SEQUENCE</scope>
    <source>
        <strain evidence="8">Montdore</strain>
    </source>
</reference>
<dbReference type="InterPro" id="IPR006076">
    <property type="entry name" value="FAD-dep_OxRdtase"/>
</dbReference>
<feature type="binding site" evidence="6">
    <location>
        <position position="215"/>
    </location>
    <ligand>
        <name>FAD</name>
        <dbReference type="ChEBI" id="CHEBI:57692"/>
    </ligand>
</feature>
<comment type="similarity">
    <text evidence="2">Belongs to the DAMOX/DASOX family.</text>
</comment>
<evidence type="ECO:0000256" key="3">
    <source>
        <dbReference type="ARBA" id="ARBA00022630"/>
    </source>
</evidence>
<comment type="cofactor">
    <cofactor evidence="1 6">
        <name>FAD</name>
        <dbReference type="ChEBI" id="CHEBI:57692"/>
    </cofactor>
</comment>
<evidence type="ECO:0000256" key="5">
    <source>
        <dbReference type="ARBA" id="ARBA00023002"/>
    </source>
</evidence>
<dbReference type="GO" id="GO:0019478">
    <property type="term" value="P:D-amino acid catabolic process"/>
    <property type="evidence" value="ECO:0007669"/>
    <property type="project" value="TreeGrafter"/>
</dbReference>
<dbReference type="EMBL" id="LN891112">
    <property type="protein sequence ID" value="CUS08807.1"/>
    <property type="molecule type" value="Genomic_DNA"/>
</dbReference>
<dbReference type="Proteomes" id="UP001412239">
    <property type="component" value="Unassembled WGS sequence"/>
</dbReference>
<keyword evidence="9" id="KW-1185">Reference proteome</keyword>
<organism evidence="8 9">
    <name type="scientific">Tuber aestivum</name>
    <name type="common">summer truffle</name>
    <dbReference type="NCBI Taxonomy" id="59557"/>
    <lineage>
        <taxon>Eukaryota</taxon>
        <taxon>Fungi</taxon>
        <taxon>Dikarya</taxon>
        <taxon>Ascomycota</taxon>
        <taxon>Pezizomycotina</taxon>
        <taxon>Pezizomycetes</taxon>
        <taxon>Pezizales</taxon>
        <taxon>Tuberaceae</taxon>
        <taxon>Tuber</taxon>
    </lineage>
</organism>
<dbReference type="PIRSF" id="PIRSF000189">
    <property type="entry name" value="D-aa_oxidase"/>
    <property type="match status" value="1"/>
</dbReference>
<feature type="binding site" evidence="6">
    <location>
        <position position="262"/>
    </location>
    <ligand>
        <name>D-dopa</name>
        <dbReference type="ChEBI" id="CHEBI:149689"/>
    </ligand>
</feature>
<keyword evidence="4 6" id="KW-0274">FAD</keyword>
<protein>
    <recommendedName>
        <fullName evidence="7">FAD dependent oxidoreductase domain-containing protein</fullName>
    </recommendedName>
</protein>
<gene>
    <name evidence="8" type="ORF">GSTUAT00007092001</name>
</gene>
<evidence type="ECO:0000259" key="7">
    <source>
        <dbReference type="Pfam" id="PF01266"/>
    </source>
</evidence>
<dbReference type="PANTHER" id="PTHR11530">
    <property type="entry name" value="D-AMINO ACID OXIDASE"/>
    <property type="match status" value="1"/>
</dbReference>
<evidence type="ECO:0000313" key="8">
    <source>
        <dbReference type="EMBL" id="CUS08807.1"/>
    </source>
</evidence>